<feature type="transmembrane region" description="Helical" evidence="1">
    <location>
        <begin position="37"/>
        <end position="65"/>
    </location>
</feature>
<evidence type="ECO:0000313" key="3">
    <source>
        <dbReference type="EMBL" id="RLE53214.1"/>
    </source>
</evidence>
<evidence type="ECO:0000256" key="1">
    <source>
        <dbReference type="SAM" id="Phobius"/>
    </source>
</evidence>
<reference evidence="4 5" key="1">
    <citation type="submission" date="2018-06" db="EMBL/GenBank/DDBJ databases">
        <title>Extensive metabolic versatility and redundancy in microbially diverse, dynamic hydrothermal sediments.</title>
        <authorList>
            <person name="Dombrowski N."/>
            <person name="Teske A."/>
            <person name="Baker B.J."/>
        </authorList>
    </citation>
    <scope>NUCLEOTIDE SEQUENCE [LARGE SCALE GENOMIC DNA]</scope>
    <source>
        <strain evidence="3">B20_G2</strain>
        <strain evidence="2">B29_G17</strain>
    </source>
</reference>
<gene>
    <name evidence="2" type="ORF">DRJ20_00270</name>
    <name evidence="3" type="ORF">DRJ26_03665</name>
</gene>
<name>A0A497EY64_9CREN</name>
<keyword evidence="1" id="KW-0812">Transmembrane</keyword>
<feature type="transmembrane region" description="Helical" evidence="1">
    <location>
        <begin position="194"/>
        <end position="211"/>
    </location>
</feature>
<evidence type="ECO:0000313" key="4">
    <source>
        <dbReference type="Proteomes" id="UP000268446"/>
    </source>
</evidence>
<proteinExistence type="predicted"/>
<evidence type="ECO:0000313" key="2">
    <source>
        <dbReference type="EMBL" id="RLE52323.1"/>
    </source>
</evidence>
<comment type="caution">
    <text evidence="2">The sequence shown here is derived from an EMBL/GenBank/DDBJ whole genome shotgun (WGS) entry which is preliminary data.</text>
</comment>
<organism evidence="2 4">
    <name type="scientific">Thermoproteota archaeon</name>
    <dbReference type="NCBI Taxonomy" id="2056631"/>
    <lineage>
        <taxon>Archaea</taxon>
        <taxon>Thermoproteota</taxon>
    </lineage>
</organism>
<evidence type="ECO:0000313" key="5">
    <source>
        <dbReference type="Proteomes" id="UP000269499"/>
    </source>
</evidence>
<feature type="transmembrane region" description="Helical" evidence="1">
    <location>
        <begin position="152"/>
        <end position="174"/>
    </location>
</feature>
<sequence length="212" mass="22718">MNEYMLLLSAITLGCSAIAYSSPTIATLISYVKNGDILAIVRMAAGGLISLSILYAASTGFHLALCEVISETTVKIVIALLSTLLIVYGFIMSDVFGISLFRAPIKPPYTPLEGKPSGSPTILGFITYLKPTVPTTIALLISMIVFDAIKAIFFFTMLYLGETLTSVLLTLLGARTVKGINEFKSFIDKAKNHASYLIIASGFISMLSVISL</sequence>
<dbReference type="AlphaFoldDB" id="A0A497EY64"/>
<feature type="transmembrane region" description="Helical" evidence="1">
    <location>
        <begin position="121"/>
        <end position="145"/>
    </location>
</feature>
<keyword evidence="1" id="KW-0472">Membrane</keyword>
<dbReference type="Proteomes" id="UP000269499">
    <property type="component" value="Unassembled WGS sequence"/>
</dbReference>
<keyword evidence="1" id="KW-1133">Transmembrane helix</keyword>
<feature type="transmembrane region" description="Helical" evidence="1">
    <location>
        <begin position="77"/>
        <end position="101"/>
    </location>
</feature>
<protein>
    <submittedName>
        <fullName evidence="2">Uncharacterized protein</fullName>
    </submittedName>
</protein>
<dbReference type="EMBL" id="QMQZ01000003">
    <property type="protein sequence ID" value="RLE52323.1"/>
    <property type="molecule type" value="Genomic_DNA"/>
</dbReference>
<dbReference type="Proteomes" id="UP000268446">
    <property type="component" value="Unassembled WGS sequence"/>
</dbReference>
<dbReference type="EMBL" id="QMRA01000077">
    <property type="protein sequence ID" value="RLE53214.1"/>
    <property type="molecule type" value="Genomic_DNA"/>
</dbReference>
<accession>A0A497EY64</accession>